<proteinExistence type="predicted"/>
<evidence type="ECO:0000313" key="1">
    <source>
        <dbReference type="EMBL" id="KAI3799705.1"/>
    </source>
</evidence>
<accession>A0ACB9HWT7</accession>
<name>A0ACB9HWT7_9ASTR</name>
<reference evidence="1 2" key="2">
    <citation type="journal article" date="2022" name="Mol. Ecol. Resour.">
        <title>The genomes of chicory, endive, great burdock and yacon provide insights into Asteraceae paleo-polyploidization history and plant inulin production.</title>
        <authorList>
            <person name="Fan W."/>
            <person name="Wang S."/>
            <person name="Wang H."/>
            <person name="Wang A."/>
            <person name="Jiang F."/>
            <person name="Liu H."/>
            <person name="Zhao H."/>
            <person name="Xu D."/>
            <person name="Zhang Y."/>
        </authorList>
    </citation>
    <scope>NUCLEOTIDE SEQUENCE [LARGE SCALE GENOMIC DNA]</scope>
    <source>
        <strain evidence="2">cv. Yunnan</strain>
        <tissue evidence="1">Leaves</tissue>
    </source>
</reference>
<comment type="caution">
    <text evidence="1">The sequence shown here is derived from an EMBL/GenBank/DDBJ whole genome shotgun (WGS) entry which is preliminary data.</text>
</comment>
<protein>
    <submittedName>
        <fullName evidence="1">Uncharacterized protein</fullName>
    </submittedName>
</protein>
<keyword evidence="2" id="KW-1185">Reference proteome</keyword>
<organism evidence="1 2">
    <name type="scientific">Smallanthus sonchifolius</name>
    <dbReference type="NCBI Taxonomy" id="185202"/>
    <lineage>
        <taxon>Eukaryota</taxon>
        <taxon>Viridiplantae</taxon>
        <taxon>Streptophyta</taxon>
        <taxon>Embryophyta</taxon>
        <taxon>Tracheophyta</taxon>
        <taxon>Spermatophyta</taxon>
        <taxon>Magnoliopsida</taxon>
        <taxon>eudicotyledons</taxon>
        <taxon>Gunneridae</taxon>
        <taxon>Pentapetalae</taxon>
        <taxon>asterids</taxon>
        <taxon>campanulids</taxon>
        <taxon>Asterales</taxon>
        <taxon>Asteraceae</taxon>
        <taxon>Asteroideae</taxon>
        <taxon>Heliantheae alliance</taxon>
        <taxon>Millerieae</taxon>
        <taxon>Smallanthus</taxon>
    </lineage>
</organism>
<evidence type="ECO:0000313" key="2">
    <source>
        <dbReference type="Proteomes" id="UP001056120"/>
    </source>
</evidence>
<dbReference type="Proteomes" id="UP001056120">
    <property type="component" value="Linkage Group LG11"/>
</dbReference>
<sequence length="77" mass="8565">MKLVPLFETLDTACWSAIPSINHSASLTRIAANVIPPQALPSPLGNLLLQLWKTIKLRIRRANKSLVFQSKCLTKLN</sequence>
<dbReference type="EMBL" id="CM042028">
    <property type="protein sequence ID" value="KAI3799705.1"/>
    <property type="molecule type" value="Genomic_DNA"/>
</dbReference>
<reference evidence="2" key="1">
    <citation type="journal article" date="2022" name="Mol. Ecol. Resour.">
        <title>The genomes of chicory, endive, great burdock and yacon provide insights into Asteraceae palaeo-polyploidization history and plant inulin production.</title>
        <authorList>
            <person name="Fan W."/>
            <person name="Wang S."/>
            <person name="Wang H."/>
            <person name="Wang A."/>
            <person name="Jiang F."/>
            <person name="Liu H."/>
            <person name="Zhao H."/>
            <person name="Xu D."/>
            <person name="Zhang Y."/>
        </authorList>
    </citation>
    <scope>NUCLEOTIDE SEQUENCE [LARGE SCALE GENOMIC DNA]</scope>
    <source>
        <strain evidence="2">cv. Yunnan</strain>
    </source>
</reference>
<gene>
    <name evidence="1" type="ORF">L1987_35004</name>
</gene>